<evidence type="ECO:0000313" key="2">
    <source>
        <dbReference type="Proteomes" id="UP000036681"/>
    </source>
</evidence>
<evidence type="ECO:0000259" key="1">
    <source>
        <dbReference type="Pfam" id="PF06394"/>
    </source>
</evidence>
<dbReference type="Gene3D" id="3.30.1120.50">
    <property type="entry name" value="Pepsin inhibitor-3"/>
    <property type="match status" value="1"/>
</dbReference>
<proteinExistence type="predicted"/>
<dbReference type="WBParaSite" id="ALUE_0002007301-mRNA-1">
    <property type="protein sequence ID" value="ALUE_0002007301-mRNA-1"/>
    <property type="gene ID" value="ALUE_0002007301"/>
</dbReference>
<dbReference type="Pfam" id="PF06394">
    <property type="entry name" value="Pepsin-I3"/>
    <property type="match status" value="1"/>
</dbReference>
<name>A0A0M3IMU5_ASCLU</name>
<evidence type="ECO:0000313" key="3">
    <source>
        <dbReference type="WBParaSite" id="ALUE_0002007301-mRNA-1"/>
    </source>
</evidence>
<keyword evidence="2" id="KW-1185">Reference proteome</keyword>
<dbReference type="SUPFAM" id="SSF55149">
    <property type="entry name" value="Pepsin inhibitor-3"/>
    <property type="match status" value="1"/>
</dbReference>
<protein>
    <submittedName>
        <fullName evidence="3">Pepsin-I3 domain-containing protein</fullName>
    </submittedName>
</protein>
<organism evidence="2 3">
    <name type="scientific">Ascaris lumbricoides</name>
    <name type="common">Giant roundworm</name>
    <dbReference type="NCBI Taxonomy" id="6252"/>
    <lineage>
        <taxon>Eukaryota</taxon>
        <taxon>Metazoa</taxon>
        <taxon>Ecdysozoa</taxon>
        <taxon>Nematoda</taxon>
        <taxon>Chromadorea</taxon>
        <taxon>Rhabditida</taxon>
        <taxon>Spirurina</taxon>
        <taxon>Ascaridomorpha</taxon>
        <taxon>Ascaridoidea</taxon>
        <taxon>Ascarididae</taxon>
        <taxon>Ascaris</taxon>
    </lineage>
</organism>
<dbReference type="InterPro" id="IPR038412">
    <property type="entry name" value="Pepsin-I3_sf"/>
</dbReference>
<dbReference type="InterPro" id="IPR010480">
    <property type="entry name" value="Pepsin-I3"/>
</dbReference>
<accession>A0A0M3IMU5</accession>
<dbReference type="AlphaFoldDB" id="A0A0M3IMU5"/>
<sequence length="156" mass="17208">MVHYASWDMMDSIANSTEKLITLCAAAPQDGRDNTGNSNSCDIINVDDLASDVDDINCVSPIVTDSIYFLSANCTIQNGILYVDGIPVGQLTPEQKTQLQQFQQQAQQWIKTLMNVIQQQIQQGLNKIFGQSSTDQASQQMMEDLAPFPSLPAFCK</sequence>
<feature type="domain" description="Pepsin inhibitor-3-like repeated" evidence="1">
    <location>
        <begin position="69"/>
        <end position="122"/>
    </location>
</feature>
<reference evidence="3" key="1">
    <citation type="submission" date="2017-02" db="UniProtKB">
        <authorList>
            <consortium name="WormBaseParasite"/>
        </authorList>
    </citation>
    <scope>IDENTIFICATION</scope>
</reference>
<dbReference type="Proteomes" id="UP000036681">
    <property type="component" value="Unplaced"/>
</dbReference>